<gene>
    <name evidence="1" type="ORF">BDW02DRAFT_575189</name>
</gene>
<dbReference type="OrthoDB" id="4505438at2759"/>
<dbReference type="Proteomes" id="UP000800040">
    <property type="component" value="Unassembled WGS sequence"/>
</dbReference>
<sequence>MSASSGSKGVCSICSHVNNEHNYYTCEAQGCRKKFKVCQTGSHQGATNGTYVLCKGCPDHPYECSMFDAKTIKRLC</sequence>
<reference evidence="1" key="1">
    <citation type="submission" date="2020-01" db="EMBL/GenBank/DDBJ databases">
        <authorList>
            <consortium name="DOE Joint Genome Institute"/>
            <person name="Haridas S."/>
            <person name="Albert R."/>
            <person name="Binder M."/>
            <person name="Bloem J."/>
            <person name="Labutti K."/>
            <person name="Salamov A."/>
            <person name="Andreopoulos B."/>
            <person name="Baker S.E."/>
            <person name="Barry K."/>
            <person name="Bills G."/>
            <person name="Bluhm B.H."/>
            <person name="Cannon C."/>
            <person name="Castanera R."/>
            <person name="Culley D.E."/>
            <person name="Daum C."/>
            <person name="Ezra D."/>
            <person name="Gonzalez J.B."/>
            <person name="Henrissat B."/>
            <person name="Kuo A."/>
            <person name="Liang C."/>
            <person name="Lipzen A."/>
            <person name="Lutzoni F."/>
            <person name="Magnuson J."/>
            <person name="Mondo S."/>
            <person name="Nolan M."/>
            <person name="Ohm R."/>
            <person name="Pangilinan J."/>
            <person name="Park H.-J."/>
            <person name="Ramirez L."/>
            <person name="Alfaro M."/>
            <person name="Sun H."/>
            <person name="Tritt A."/>
            <person name="Yoshinaga Y."/>
            <person name="Zwiers L.-H."/>
            <person name="Turgeon B.G."/>
            <person name="Goodwin S.B."/>
            <person name="Spatafora J.W."/>
            <person name="Crous P.W."/>
            <person name="Grigoriev I.V."/>
        </authorList>
    </citation>
    <scope>NUCLEOTIDE SEQUENCE</scope>
    <source>
        <strain evidence="1">P77</strain>
    </source>
</reference>
<proteinExistence type="predicted"/>
<name>A0A6A5K3P9_9PLEO</name>
<evidence type="ECO:0000313" key="2">
    <source>
        <dbReference type="Proteomes" id="UP000800040"/>
    </source>
</evidence>
<accession>A0A6A5K3P9</accession>
<organism evidence="1 2">
    <name type="scientific">Decorospora gaudefroyi</name>
    <dbReference type="NCBI Taxonomy" id="184978"/>
    <lineage>
        <taxon>Eukaryota</taxon>
        <taxon>Fungi</taxon>
        <taxon>Dikarya</taxon>
        <taxon>Ascomycota</taxon>
        <taxon>Pezizomycotina</taxon>
        <taxon>Dothideomycetes</taxon>
        <taxon>Pleosporomycetidae</taxon>
        <taxon>Pleosporales</taxon>
        <taxon>Pleosporineae</taxon>
        <taxon>Pleosporaceae</taxon>
        <taxon>Decorospora</taxon>
    </lineage>
</organism>
<protein>
    <submittedName>
        <fullName evidence="1">Uncharacterized protein</fullName>
    </submittedName>
</protein>
<evidence type="ECO:0000313" key="1">
    <source>
        <dbReference type="EMBL" id="KAF1828023.1"/>
    </source>
</evidence>
<keyword evidence="2" id="KW-1185">Reference proteome</keyword>
<dbReference type="EMBL" id="ML975770">
    <property type="protein sequence ID" value="KAF1828023.1"/>
    <property type="molecule type" value="Genomic_DNA"/>
</dbReference>
<dbReference type="AlphaFoldDB" id="A0A6A5K3P9"/>